<evidence type="ECO:0000313" key="3">
    <source>
        <dbReference type="EMBL" id="KAH3750456.1"/>
    </source>
</evidence>
<dbReference type="AlphaFoldDB" id="A0A9D4DJN8"/>
<name>A0A9D4DJN8_DREPO</name>
<feature type="domain" description="Dynein heavy chain AAA module D4" evidence="2">
    <location>
        <begin position="1"/>
        <end position="38"/>
    </location>
</feature>
<gene>
    <name evidence="3" type="ORF">DPMN_184979</name>
</gene>
<dbReference type="PANTHER" id="PTHR22878">
    <property type="entry name" value="DYNEIN HEAVY CHAIN 6, AXONEMAL-LIKE-RELATED"/>
    <property type="match status" value="1"/>
</dbReference>
<reference evidence="3" key="1">
    <citation type="journal article" date="2019" name="bioRxiv">
        <title>The Genome of the Zebra Mussel, Dreissena polymorpha: A Resource for Invasive Species Research.</title>
        <authorList>
            <person name="McCartney M.A."/>
            <person name="Auch B."/>
            <person name="Kono T."/>
            <person name="Mallez S."/>
            <person name="Zhang Y."/>
            <person name="Obille A."/>
            <person name="Becker A."/>
            <person name="Abrahante J.E."/>
            <person name="Garbe J."/>
            <person name="Badalamenti J.P."/>
            <person name="Herman A."/>
            <person name="Mangelson H."/>
            <person name="Liachko I."/>
            <person name="Sullivan S."/>
            <person name="Sone E.D."/>
            <person name="Koren S."/>
            <person name="Silverstein K.A.T."/>
            <person name="Beckman K.B."/>
            <person name="Gohl D.M."/>
        </authorList>
    </citation>
    <scope>NUCLEOTIDE SEQUENCE</scope>
    <source>
        <strain evidence="3">Duluth1</strain>
        <tissue evidence="3">Whole animal</tissue>
    </source>
</reference>
<reference evidence="3" key="2">
    <citation type="submission" date="2020-11" db="EMBL/GenBank/DDBJ databases">
        <authorList>
            <person name="McCartney M.A."/>
            <person name="Auch B."/>
            <person name="Kono T."/>
            <person name="Mallez S."/>
            <person name="Becker A."/>
            <person name="Gohl D.M."/>
            <person name="Silverstein K.A.T."/>
            <person name="Koren S."/>
            <person name="Bechman K.B."/>
            <person name="Herman A."/>
            <person name="Abrahante J.E."/>
            <person name="Garbe J."/>
        </authorList>
    </citation>
    <scope>NUCLEOTIDE SEQUENCE</scope>
    <source>
        <strain evidence="3">Duluth1</strain>
        <tissue evidence="3">Whole animal</tissue>
    </source>
</reference>
<dbReference type="GO" id="GO:0030286">
    <property type="term" value="C:dynein complex"/>
    <property type="evidence" value="ECO:0007669"/>
    <property type="project" value="InterPro"/>
</dbReference>
<dbReference type="GO" id="GO:0045505">
    <property type="term" value="F:dynein intermediate chain binding"/>
    <property type="evidence" value="ECO:0007669"/>
    <property type="project" value="InterPro"/>
</dbReference>
<dbReference type="InterPro" id="IPR026983">
    <property type="entry name" value="DHC"/>
</dbReference>
<protein>
    <recommendedName>
        <fullName evidence="2">Dynein heavy chain AAA module D4 domain-containing protein</fullName>
    </recommendedName>
</protein>
<dbReference type="Pfam" id="PF12780">
    <property type="entry name" value="AAA_8"/>
    <property type="match status" value="1"/>
</dbReference>
<comment type="similarity">
    <text evidence="1">Belongs to the dynein heavy chain family.</text>
</comment>
<proteinExistence type="inferred from homology"/>
<organism evidence="3 4">
    <name type="scientific">Dreissena polymorpha</name>
    <name type="common">Zebra mussel</name>
    <name type="synonym">Mytilus polymorpha</name>
    <dbReference type="NCBI Taxonomy" id="45954"/>
    <lineage>
        <taxon>Eukaryota</taxon>
        <taxon>Metazoa</taxon>
        <taxon>Spiralia</taxon>
        <taxon>Lophotrochozoa</taxon>
        <taxon>Mollusca</taxon>
        <taxon>Bivalvia</taxon>
        <taxon>Autobranchia</taxon>
        <taxon>Heteroconchia</taxon>
        <taxon>Euheterodonta</taxon>
        <taxon>Imparidentia</taxon>
        <taxon>Neoheterodontei</taxon>
        <taxon>Myida</taxon>
        <taxon>Dreissenoidea</taxon>
        <taxon>Dreissenidae</taxon>
        <taxon>Dreissena</taxon>
    </lineage>
</organism>
<sequence length="54" mass="5994">MYPAFVNCTTIDWFSEWPLDALLEVADKYLSEESLGSEAEVGIGRGQRGVVMDP</sequence>
<keyword evidence="4" id="KW-1185">Reference proteome</keyword>
<dbReference type="EMBL" id="JAIWYP010000010">
    <property type="protein sequence ID" value="KAH3750456.1"/>
    <property type="molecule type" value="Genomic_DNA"/>
</dbReference>
<dbReference type="GO" id="GO:0007018">
    <property type="term" value="P:microtubule-based movement"/>
    <property type="evidence" value="ECO:0007669"/>
    <property type="project" value="InterPro"/>
</dbReference>
<dbReference type="Proteomes" id="UP000828390">
    <property type="component" value="Unassembled WGS sequence"/>
</dbReference>
<dbReference type="GO" id="GO:0051959">
    <property type="term" value="F:dynein light intermediate chain binding"/>
    <property type="evidence" value="ECO:0007669"/>
    <property type="project" value="InterPro"/>
</dbReference>
<dbReference type="InterPro" id="IPR024317">
    <property type="entry name" value="Dynein_heavy_chain_D4_dom"/>
</dbReference>
<accession>A0A9D4DJN8</accession>
<evidence type="ECO:0000259" key="2">
    <source>
        <dbReference type="Pfam" id="PF12780"/>
    </source>
</evidence>
<evidence type="ECO:0000256" key="1">
    <source>
        <dbReference type="ARBA" id="ARBA00008887"/>
    </source>
</evidence>
<evidence type="ECO:0000313" key="4">
    <source>
        <dbReference type="Proteomes" id="UP000828390"/>
    </source>
</evidence>
<comment type="caution">
    <text evidence="3">The sequence shown here is derived from an EMBL/GenBank/DDBJ whole genome shotgun (WGS) entry which is preliminary data.</text>
</comment>